<dbReference type="Pfam" id="PF17044">
    <property type="entry name" value="BPTA"/>
    <property type="match status" value="1"/>
</dbReference>
<proteinExistence type="inferred from homology"/>
<evidence type="ECO:0000313" key="6">
    <source>
        <dbReference type="EMBL" id="AHH04057.1"/>
    </source>
</evidence>
<evidence type="ECO:0000256" key="3">
    <source>
        <dbReference type="ARBA" id="ARBA00023026"/>
    </source>
</evidence>
<dbReference type="AlphaFoldDB" id="W5SAR9"/>
<protein>
    <recommendedName>
        <fullName evidence="2">Protein BptA</fullName>
    </recommendedName>
    <alternativeName>
        <fullName evidence="4">Borrelial persistence in ticks protein A</fullName>
    </alternativeName>
</protein>
<evidence type="ECO:0000256" key="4">
    <source>
        <dbReference type="ARBA" id="ARBA00031297"/>
    </source>
</evidence>
<reference evidence="6" key="1">
    <citation type="submission" date="2013-02" db="EMBL/GenBank/DDBJ databases">
        <title>Comparative genomics of Borrelia species.</title>
        <authorList>
            <person name="Schwan T.G."/>
            <person name="Raffel S.J."/>
            <person name="Porcella S.F."/>
        </authorList>
    </citation>
    <scope>NUCLEOTIDE SEQUENCE</scope>
    <source>
        <strain evidence="6">YOR</strain>
        <plasmid evidence="6">unnamed</plasmid>
    </source>
</reference>
<dbReference type="EMBL" id="CP004154">
    <property type="protein sequence ID" value="AHH04057.1"/>
    <property type="molecule type" value="Genomic_DNA"/>
</dbReference>
<keyword evidence="3" id="KW-0843">Virulence</keyword>
<gene>
    <name evidence="6" type="ORF">BHY_1106</name>
</gene>
<evidence type="ECO:0000256" key="2">
    <source>
        <dbReference type="ARBA" id="ARBA00018692"/>
    </source>
</evidence>
<comment type="similarity">
    <text evidence="1">Belongs to the BptA family.</text>
</comment>
<evidence type="ECO:0000256" key="5">
    <source>
        <dbReference type="SAM" id="Phobius"/>
    </source>
</evidence>
<keyword evidence="6" id="KW-0614">Plasmid</keyword>
<organism evidence="6">
    <name type="scientific">Borrelia nietonii YOR</name>
    <dbReference type="NCBI Taxonomy" id="1293576"/>
    <lineage>
        <taxon>Bacteria</taxon>
        <taxon>Pseudomonadati</taxon>
        <taxon>Spirochaetota</taxon>
        <taxon>Spirochaetia</taxon>
        <taxon>Spirochaetales</taxon>
        <taxon>Borreliaceae</taxon>
        <taxon>Borrelia</taxon>
        <taxon>Borrelia nietonii</taxon>
    </lineage>
</organism>
<feature type="transmembrane region" description="Helical" evidence="5">
    <location>
        <begin position="12"/>
        <end position="36"/>
    </location>
</feature>
<evidence type="ECO:0000256" key="1">
    <source>
        <dbReference type="ARBA" id="ARBA00010700"/>
    </source>
</evidence>
<dbReference type="HOGENOM" id="CLU_105744_0_0_12"/>
<name>W5SAR9_9SPIR</name>
<keyword evidence="5" id="KW-0472">Membrane</keyword>
<accession>W5SAR9</accession>
<dbReference type="InterPro" id="IPR031471">
    <property type="entry name" value="BptA"/>
</dbReference>
<keyword evidence="5" id="KW-1133">Transmembrane helix</keyword>
<sequence length="225" mass="26612">MVDKYMNKIRALALKIYIFLLICFSIFFIFFFVIYLKDKVLSNLFSKERYSSTPHINMIRRSTYFKEFDSSGIKSIFFKALYVSVESEDFKALKDSEREELVASHPSFTLRLEIVDKGRLMKFKNVIFDGVDARLYNYKITKPEFNSSDVPYFQIVGTNDLDRKYLKEYSVKVVNDLTITLNEALFRALREQVGFKITLVSHDDVEYSIETVNFLSEERYFDILH</sequence>
<geneLocation type="plasmid" evidence="6">
    <name>unnamed</name>
</geneLocation>
<keyword evidence="5" id="KW-0812">Transmembrane</keyword>